<name>A0AAN4PKF7_ASPLE</name>
<dbReference type="GO" id="GO:0016020">
    <property type="term" value="C:membrane"/>
    <property type="evidence" value="ECO:0007669"/>
    <property type="project" value="UniProtKB-SubCell"/>
</dbReference>
<keyword evidence="4 6" id="KW-0472">Membrane</keyword>
<proteinExistence type="predicted"/>
<dbReference type="GO" id="GO:0015140">
    <property type="term" value="F:malate transmembrane transporter activity"/>
    <property type="evidence" value="ECO:0007669"/>
    <property type="project" value="InterPro"/>
</dbReference>
<organism evidence="7 9">
    <name type="scientific">Aspergillus lentulus</name>
    <dbReference type="NCBI Taxonomy" id="293939"/>
    <lineage>
        <taxon>Eukaryota</taxon>
        <taxon>Fungi</taxon>
        <taxon>Dikarya</taxon>
        <taxon>Ascomycota</taxon>
        <taxon>Pezizomycotina</taxon>
        <taxon>Eurotiomycetes</taxon>
        <taxon>Eurotiomycetidae</taxon>
        <taxon>Eurotiales</taxon>
        <taxon>Aspergillaceae</taxon>
        <taxon>Aspergillus</taxon>
        <taxon>Aspergillus subgen. Fumigati</taxon>
    </lineage>
</organism>
<dbReference type="Gene3D" id="1.50.10.150">
    <property type="entry name" value="Voltage-dependent anion channel"/>
    <property type="match status" value="1"/>
</dbReference>
<accession>A0AAN4PKF7</accession>
<keyword evidence="2 6" id="KW-0812">Transmembrane</keyword>
<feature type="transmembrane region" description="Helical" evidence="6">
    <location>
        <begin position="74"/>
        <end position="93"/>
    </location>
</feature>
<dbReference type="InterPro" id="IPR038665">
    <property type="entry name" value="Voltage-dep_anion_channel_sf"/>
</dbReference>
<dbReference type="PANTHER" id="PTHR31162">
    <property type="entry name" value="MALIC ACID TRANSPORT PROTEIN-RELATED"/>
    <property type="match status" value="1"/>
</dbReference>
<dbReference type="PANTHER" id="PTHR31162:SF3">
    <property type="entry name" value="TRANSPORTER_MALIC ACID TRANSPORT PROTEIN, PUTATIVE-RELATED"/>
    <property type="match status" value="1"/>
</dbReference>
<evidence type="ECO:0000313" key="9">
    <source>
        <dbReference type="Proteomes" id="UP000051487"/>
    </source>
</evidence>
<feature type="transmembrane region" description="Helical" evidence="6">
    <location>
        <begin position="153"/>
        <end position="175"/>
    </location>
</feature>
<keyword evidence="3 6" id="KW-1133">Transmembrane helix</keyword>
<evidence type="ECO:0000256" key="5">
    <source>
        <dbReference type="SAM" id="MobiDB-lite"/>
    </source>
</evidence>
<sequence>MVYSAAAILPTSIYLQIITYASNRIIYGPEATGPWLSYAVGVLFWIDAALAVIFSAGIYLLLQKLPRENVRPGMFVSVGPSAFTVSGLVTMAAHAKRSFPDDFMGNGALAANILEVVVNFACLWLWGLAIFFFFIATFAHWSTIGPGRMNFSMAWFSFVFPNTALITATFAIGNAFSCKPILIIGCAMIFPLILMYVFVFYMMIRAIVLRQIMWPQKGEDKDEGGFEINRIKPETPDEQTPV</sequence>
<reference evidence="8" key="2">
    <citation type="journal article" date="2020" name="bioRxiv">
        <title>Genomic and phenotypic heterogeneity of clinical isolates of the human pathogens Aspergillus fumigatus, Aspergillus lentulus and Aspergillus fumigatiaffinis.</title>
        <authorList>
            <person name="dos Santos R.A.C."/>
            <person name="Steenwyk J.L."/>
            <person name="Rivero-Menendez O."/>
            <person name="Mead M.E."/>
            <person name="Silva L.P."/>
            <person name="Bastos R.W."/>
            <person name="Alastruey-Izquierdo A."/>
            <person name="Goldman G.H."/>
            <person name="Rokas A."/>
        </authorList>
    </citation>
    <scope>NUCLEOTIDE SEQUENCE</scope>
    <source>
        <strain evidence="8">CNM-CM8927</strain>
    </source>
</reference>
<feature type="compositionally biased region" description="Basic and acidic residues" evidence="5">
    <location>
        <begin position="218"/>
        <end position="235"/>
    </location>
</feature>
<evidence type="ECO:0000256" key="3">
    <source>
        <dbReference type="ARBA" id="ARBA00022989"/>
    </source>
</evidence>
<reference evidence="7 9" key="1">
    <citation type="submission" date="2015-11" db="EMBL/GenBank/DDBJ databases">
        <title>Aspergillus lentulus strain IFM 54703T.</title>
        <authorList>
            <person name="Kusuya Y."/>
            <person name="Sakai K."/>
            <person name="Kamei K."/>
            <person name="Takahashi H."/>
            <person name="Yaguchi T."/>
        </authorList>
    </citation>
    <scope>NUCLEOTIDE SEQUENCE [LARGE SCALE GENOMIC DNA]</scope>
    <source>
        <strain evidence="7 9">IFM 54703</strain>
    </source>
</reference>
<feature type="region of interest" description="Disordered" evidence="5">
    <location>
        <begin position="218"/>
        <end position="242"/>
    </location>
</feature>
<reference evidence="8" key="3">
    <citation type="submission" date="2020-04" db="EMBL/GenBank/DDBJ databases">
        <authorList>
            <person name="Santos R.A.C."/>
            <person name="Steenwyk J.L."/>
            <person name="Rivero-Menendez O."/>
            <person name="Mead M.E."/>
            <person name="Silva L.P."/>
            <person name="Bastos R.W."/>
            <person name="Alastruey-Izquierdo A."/>
            <person name="Goldman G.H."/>
            <person name="Rokas A."/>
        </authorList>
    </citation>
    <scope>NUCLEOTIDE SEQUENCE</scope>
    <source>
        <strain evidence="8">CNM-CM8927</strain>
    </source>
</reference>
<dbReference type="Pfam" id="PF03595">
    <property type="entry name" value="SLAC1"/>
    <property type="match status" value="1"/>
</dbReference>
<gene>
    <name evidence="7" type="ORF">ALT_5064</name>
    <name evidence="8" type="ORF">CNMCM8927_001783</name>
</gene>
<feature type="transmembrane region" description="Helical" evidence="6">
    <location>
        <begin position="113"/>
        <end position="141"/>
    </location>
</feature>
<dbReference type="Proteomes" id="UP000051487">
    <property type="component" value="Unassembled WGS sequence"/>
</dbReference>
<evidence type="ECO:0000256" key="2">
    <source>
        <dbReference type="ARBA" id="ARBA00022692"/>
    </source>
</evidence>
<dbReference type="EMBL" id="BCLY01000009">
    <property type="protein sequence ID" value="GAQ07743.1"/>
    <property type="molecule type" value="Genomic_DNA"/>
</dbReference>
<comment type="subcellular location">
    <subcellularLocation>
        <location evidence="1">Membrane</location>
        <topology evidence="1">Multi-pass membrane protein</topology>
    </subcellularLocation>
</comment>
<evidence type="ECO:0000313" key="8">
    <source>
        <dbReference type="EMBL" id="KAF4207893.1"/>
    </source>
</evidence>
<feature type="transmembrane region" description="Helical" evidence="6">
    <location>
        <begin position="35"/>
        <end position="62"/>
    </location>
</feature>
<dbReference type="EMBL" id="JAAAPU010000014">
    <property type="protein sequence ID" value="KAF4207893.1"/>
    <property type="molecule type" value="Genomic_DNA"/>
</dbReference>
<comment type="caution">
    <text evidence="7">The sequence shown here is derived from an EMBL/GenBank/DDBJ whole genome shotgun (WGS) entry which is preliminary data.</text>
</comment>
<evidence type="ECO:0000313" key="7">
    <source>
        <dbReference type="EMBL" id="GAQ07743.1"/>
    </source>
</evidence>
<dbReference type="InterPro" id="IPR004695">
    <property type="entry name" value="SLAC1/Mae1/Ssu1/TehA"/>
</dbReference>
<feature type="transmembrane region" description="Helical" evidence="6">
    <location>
        <begin position="181"/>
        <end position="204"/>
    </location>
</feature>
<evidence type="ECO:0000256" key="4">
    <source>
        <dbReference type="ARBA" id="ARBA00023136"/>
    </source>
</evidence>
<evidence type="ECO:0000256" key="6">
    <source>
        <dbReference type="SAM" id="Phobius"/>
    </source>
</evidence>
<evidence type="ECO:0000256" key="1">
    <source>
        <dbReference type="ARBA" id="ARBA00004141"/>
    </source>
</evidence>
<dbReference type="InterPro" id="IPR030185">
    <property type="entry name" value="Mae1"/>
</dbReference>
<dbReference type="Proteomes" id="UP000649114">
    <property type="component" value="Unassembled WGS sequence"/>
</dbReference>
<protein>
    <submittedName>
        <fullName evidence="7">Malic acid transport protein</fullName>
    </submittedName>
</protein>
<dbReference type="AlphaFoldDB" id="A0AAN4PKF7"/>